<dbReference type="OrthoDB" id="616782at2759"/>
<dbReference type="InterPro" id="IPR000719">
    <property type="entry name" value="Prot_kinase_dom"/>
</dbReference>
<evidence type="ECO:0000256" key="6">
    <source>
        <dbReference type="PROSITE-ProRule" id="PRU10141"/>
    </source>
</evidence>
<keyword evidence="2" id="KW-0597">Phosphoprotein</keyword>
<keyword evidence="10" id="KW-1185">Reference proteome</keyword>
<dbReference type="PROSITE" id="PS00107">
    <property type="entry name" value="PROTEIN_KINASE_ATP"/>
    <property type="match status" value="1"/>
</dbReference>
<organism evidence="8">
    <name type="scientific">Brachypodium distachyon</name>
    <name type="common">Purple false brome</name>
    <name type="synonym">Trachynia distachya</name>
    <dbReference type="NCBI Taxonomy" id="15368"/>
    <lineage>
        <taxon>Eukaryota</taxon>
        <taxon>Viridiplantae</taxon>
        <taxon>Streptophyta</taxon>
        <taxon>Embryophyta</taxon>
        <taxon>Tracheophyta</taxon>
        <taxon>Spermatophyta</taxon>
        <taxon>Magnoliopsida</taxon>
        <taxon>Liliopsida</taxon>
        <taxon>Poales</taxon>
        <taxon>Poaceae</taxon>
        <taxon>BOP clade</taxon>
        <taxon>Pooideae</taxon>
        <taxon>Stipodae</taxon>
        <taxon>Brachypodieae</taxon>
        <taxon>Brachypodium</taxon>
    </lineage>
</organism>
<evidence type="ECO:0000259" key="7">
    <source>
        <dbReference type="PROSITE" id="PS50011"/>
    </source>
</evidence>
<keyword evidence="3 6" id="KW-0547">Nucleotide-binding</keyword>
<dbReference type="Gene3D" id="1.10.510.10">
    <property type="entry name" value="Transferase(Phosphotransferase) domain 1"/>
    <property type="match status" value="1"/>
</dbReference>
<dbReference type="EC" id="2.7.11.23" evidence="1"/>
<dbReference type="InterPro" id="IPR050108">
    <property type="entry name" value="CDK"/>
</dbReference>
<evidence type="ECO:0000256" key="2">
    <source>
        <dbReference type="ARBA" id="ARBA00022553"/>
    </source>
</evidence>
<dbReference type="SMART" id="SM00220">
    <property type="entry name" value="S_TKc"/>
    <property type="match status" value="1"/>
</dbReference>
<dbReference type="GO" id="GO:0004674">
    <property type="term" value="F:protein serine/threonine kinase activity"/>
    <property type="evidence" value="ECO:0000318"/>
    <property type="project" value="GO_Central"/>
</dbReference>
<evidence type="ECO:0000313" key="8">
    <source>
        <dbReference type="EMBL" id="KQK23066.2"/>
    </source>
</evidence>
<sequence>MAVFLNSVHAAATQVLAMSTRWKRNHITIGSTEDYYVDSTCIGEGSFGAVFRARHRATGRILAIKHLTSTDKIANAAELLQEARFLQDCSGNPYVVGFEGLARDPRTGDLCFVMEYVEAPSLDDFLRDTRRHGPRLPEPTVRAFMWKLLNGAKMMHGRHVVHRDIKPANILAGDRVLKMCDLGLAISMTDPPPYDQVGTLTYMAPEMLLQKKDYDALVDTWSLGCVMAELVTGEALFDDGEDDEDDDDGSLSQLCSIFSVLDVPDETAWPEFKSLPLAGEALSLLPAMVHPQHSRLREMFPEETLSADGFKVLEGLLTCNPNKRLTAAAALKLT</sequence>
<accession>A0A0Q3SDL6</accession>
<dbReference type="Gene3D" id="3.30.200.20">
    <property type="entry name" value="Phosphorylase Kinase, domain 1"/>
    <property type="match status" value="1"/>
</dbReference>
<reference evidence="9" key="3">
    <citation type="submission" date="2018-08" db="UniProtKB">
        <authorList>
            <consortium name="EnsemblPlants"/>
        </authorList>
    </citation>
    <scope>IDENTIFICATION</scope>
    <source>
        <strain evidence="9">cv. Bd21</strain>
    </source>
</reference>
<evidence type="ECO:0000313" key="9">
    <source>
        <dbReference type="EnsemblPlants" id="KQK23066"/>
    </source>
</evidence>
<dbReference type="GO" id="GO:0008353">
    <property type="term" value="F:RNA polymerase II CTD heptapeptide repeat kinase activity"/>
    <property type="evidence" value="ECO:0007669"/>
    <property type="project" value="UniProtKB-EC"/>
</dbReference>
<dbReference type="EnsemblPlants" id="KQK23066">
    <property type="protein sequence ID" value="KQK23066"/>
    <property type="gene ID" value="BRADI_1g71150v3"/>
</dbReference>
<dbReference type="Pfam" id="PF00069">
    <property type="entry name" value="Pkinase"/>
    <property type="match status" value="1"/>
</dbReference>
<name>A0A0Q3SDL6_BRADI</name>
<dbReference type="PROSITE" id="PS50011">
    <property type="entry name" value="PROTEIN_KINASE_DOM"/>
    <property type="match status" value="1"/>
</dbReference>
<dbReference type="AlphaFoldDB" id="A0A0Q3SDL6"/>
<evidence type="ECO:0000313" key="10">
    <source>
        <dbReference type="Proteomes" id="UP000008810"/>
    </source>
</evidence>
<dbReference type="Gramene" id="KQK23066">
    <property type="protein sequence ID" value="KQK23066"/>
    <property type="gene ID" value="BRADI_1g71150v3"/>
</dbReference>
<dbReference type="GO" id="GO:0005634">
    <property type="term" value="C:nucleus"/>
    <property type="evidence" value="ECO:0000318"/>
    <property type="project" value="GO_Central"/>
</dbReference>
<dbReference type="SUPFAM" id="SSF56112">
    <property type="entry name" value="Protein kinase-like (PK-like)"/>
    <property type="match status" value="1"/>
</dbReference>
<evidence type="ECO:0000256" key="4">
    <source>
        <dbReference type="ARBA" id="ARBA00022840"/>
    </source>
</evidence>
<dbReference type="InterPro" id="IPR017441">
    <property type="entry name" value="Protein_kinase_ATP_BS"/>
</dbReference>
<dbReference type="InterPro" id="IPR011009">
    <property type="entry name" value="Kinase-like_dom_sf"/>
</dbReference>
<evidence type="ECO:0000256" key="3">
    <source>
        <dbReference type="ARBA" id="ARBA00022741"/>
    </source>
</evidence>
<feature type="domain" description="Protein kinase" evidence="7">
    <location>
        <begin position="36"/>
        <end position="334"/>
    </location>
</feature>
<gene>
    <name evidence="8" type="ORF">BRADI_1g71150v3</name>
</gene>
<keyword evidence="4 6" id="KW-0067">ATP-binding</keyword>
<dbReference type="STRING" id="15368.A0A0Q3SDL6"/>
<evidence type="ECO:0000256" key="1">
    <source>
        <dbReference type="ARBA" id="ARBA00012409"/>
    </source>
</evidence>
<dbReference type="PANTHER" id="PTHR24056:SF569">
    <property type="entry name" value="PROTEIN KINASE DOMAIN-CONTAINING PROTEIN"/>
    <property type="match status" value="1"/>
</dbReference>
<dbReference type="FunFam" id="1.10.510.10:FF:000790">
    <property type="entry name" value="Cyclin-dependent kinase G-1"/>
    <property type="match status" value="1"/>
</dbReference>
<dbReference type="Proteomes" id="UP000008810">
    <property type="component" value="Chromosome 1"/>
</dbReference>
<dbReference type="InParanoid" id="A0A0Q3SDL6"/>
<feature type="non-terminal residue" evidence="8">
    <location>
        <position position="334"/>
    </location>
</feature>
<reference evidence="8" key="2">
    <citation type="submission" date="2017-06" db="EMBL/GenBank/DDBJ databases">
        <title>WGS assembly of Brachypodium distachyon.</title>
        <authorList>
            <consortium name="The International Brachypodium Initiative"/>
            <person name="Lucas S."/>
            <person name="Harmon-Smith M."/>
            <person name="Lail K."/>
            <person name="Tice H."/>
            <person name="Grimwood J."/>
            <person name="Bruce D."/>
            <person name="Barry K."/>
            <person name="Shu S."/>
            <person name="Lindquist E."/>
            <person name="Wang M."/>
            <person name="Pitluck S."/>
            <person name="Vogel J.P."/>
            <person name="Garvin D.F."/>
            <person name="Mockler T.C."/>
            <person name="Schmutz J."/>
            <person name="Rokhsar D."/>
            <person name="Bevan M.W."/>
        </authorList>
    </citation>
    <scope>NUCLEOTIDE SEQUENCE</scope>
    <source>
        <strain evidence="8">Bd21</strain>
    </source>
</reference>
<dbReference type="GO" id="GO:0005524">
    <property type="term" value="F:ATP binding"/>
    <property type="evidence" value="ECO:0007669"/>
    <property type="project" value="UniProtKB-UniRule"/>
</dbReference>
<dbReference type="PANTHER" id="PTHR24056">
    <property type="entry name" value="CELL DIVISION PROTEIN KINASE"/>
    <property type="match status" value="1"/>
</dbReference>
<protein>
    <recommendedName>
        <fullName evidence="1">[RNA-polymerase]-subunit kinase</fullName>
        <ecNumber evidence="1">2.7.11.23</ecNumber>
    </recommendedName>
</protein>
<evidence type="ECO:0000256" key="5">
    <source>
        <dbReference type="ARBA" id="ARBA00049280"/>
    </source>
</evidence>
<reference evidence="8 9" key="1">
    <citation type="journal article" date="2010" name="Nature">
        <title>Genome sequencing and analysis of the model grass Brachypodium distachyon.</title>
        <authorList>
            <consortium name="International Brachypodium Initiative"/>
        </authorList>
    </citation>
    <scope>NUCLEOTIDE SEQUENCE [LARGE SCALE GENOMIC DNA]</scope>
    <source>
        <strain evidence="8 9">Bd21</strain>
    </source>
</reference>
<proteinExistence type="predicted"/>
<comment type="catalytic activity">
    <reaction evidence="5">
        <text>[DNA-directed RNA polymerase] + ATP = phospho-[DNA-directed RNA polymerase] + ADP + H(+)</text>
        <dbReference type="Rhea" id="RHEA:10216"/>
        <dbReference type="Rhea" id="RHEA-COMP:11321"/>
        <dbReference type="Rhea" id="RHEA-COMP:11322"/>
        <dbReference type="ChEBI" id="CHEBI:15378"/>
        <dbReference type="ChEBI" id="CHEBI:30616"/>
        <dbReference type="ChEBI" id="CHEBI:43176"/>
        <dbReference type="ChEBI" id="CHEBI:68546"/>
        <dbReference type="ChEBI" id="CHEBI:456216"/>
        <dbReference type="EC" id="2.7.11.23"/>
    </reaction>
</comment>
<dbReference type="EMBL" id="CM000880">
    <property type="protein sequence ID" value="KQK23066.2"/>
    <property type="molecule type" value="Genomic_DNA"/>
</dbReference>
<feature type="binding site" evidence="6">
    <location>
        <position position="65"/>
    </location>
    <ligand>
        <name>ATP</name>
        <dbReference type="ChEBI" id="CHEBI:30616"/>
    </ligand>
</feature>